<dbReference type="PANTHER" id="PTHR31113">
    <property type="entry name" value="UPF0496 PROTEIN 3-RELATED"/>
    <property type="match status" value="1"/>
</dbReference>
<organism evidence="7">
    <name type="scientific">Salvia splendens</name>
    <name type="common">Scarlet sage</name>
    <dbReference type="NCBI Taxonomy" id="180675"/>
    <lineage>
        <taxon>Eukaryota</taxon>
        <taxon>Viridiplantae</taxon>
        <taxon>Streptophyta</taxon>
        <taxon>Embryophyta</taxon>
        <taxon>Tracheophyta</taxon>
        <taxon>Spermatophyta</taxon>
        <taxon>Magnoliopsida</taxon>
        <taxon>eudicotyledons</taxon>
        <taxon>Gunneridae</taxon>
        <taxon>Pentapetalae</taxon>
        <taxon>asterids</taxon>
        <taxon>lamiids</taxon>
        <taxon>Lamiales</taxon>
        <taxon>Lamiaceae</taxon>
        <taxon>Nepetoideae</taxon>
        <taxon>Mentheae</taxon>
        <taxon>Salviinae</taxon>
        <taxon>Salvia</taxon>
        <taxon>Salvia subgen. Calosphace</taxon>
        <taxon>core Calosphace</taxon>
    </lineage>
</organism>
<evidence type="ECO:0000256" key="1">
    <source>
        <dbReference type="ARBA" id="ARBA00004370"/>
    </source>
</evidence>
<proteinExistence type="inferred from homology"/>
<dbReference type="GO" id="GO:0016020">
    <property type="term" value="C:membrane"/>
    <property type="evidence" value="ECO:0007669"/>
    <property type="project" value="UniProtKB-SubCell"/>
</dbReference>
<dbReference type="Pfam" id="PF05055">
    <property type="entry name" value="DUF677"/>
    <property type="match status" value="1"/>
</dbReference>
<keyword evidence="4 6" id="KW-1133">Transmembrane helix</keyword>
<evidence type="ECO:0000256" key="4">
    <source>
        <dbReference type="ARBA" id="ARBA00022989"/>
    </source>
</evidence>
<dbReference type="Proteomes" id="UP000298416">
    <property type="component" value="Unassembled WGS sequence"/>
</dbReference>
<evidence type="ECO:0000256" key="2">
    <source>
        <dbReference type="ARBA" id="ARBA00009074"/>
    </source>
</evidence>
<evidence type="ECO:0000256" key="5">
    <source>
        <dbReference type="ARBA" id="ARBA00023136"/>
    </source>
</evidence>
<gene>
    <name evidence="7" type="ORF">SASPL_100186</name>
</gene>
<evidence type="ECO:0000313" key="7">
    <source>
        <dbReference type="EMBL" id="KAG6435315.1"/>
    </source>
</evidence>
<keyword evidence="3 6" id="KW-0812">Transmembrane</keyword>
<evidence type="ECO:0000256" key="6">
    <source>
        <dbReference type="SAM" id="Phobius"/>
    </source>
</evidence>
<name>A0A8X8YLY0_SALSN</name>
<dbReference type="OrthoDB" id="776561at2759"/>
<comment type="subcellular location">
    <subcellularLocation>
        <location evidence="1">Membrane</location>
    </subcellularLocation>
</comment>
<feature type="transmembrane region" description="Helical" evidence="6">
    <location>
        <begin position="208"/>
        <end position="227"/>
    </location>
</feature>
<reference evidence="7" key="2">
    <citation type="submission" date="2020-08" db="EMBL/GenBank/DDBJ databases">
        <title>Plant Genome Project.</title>
        <authorList>
            <person name="Zhang R.-G."/>
        </authorList>
    </citation>
    <scope>NUCLEOTIDE SEQUENCE</scope>
    <source>
        <strain evidence="7">Huo1</strain>
        <tissue evidence="7">Leaf</tissue>
    </source>
</reference>
<sequence length="358" mass="40577">MLSLRKILMKKLKSSFEKEGGNGKDITSSLRVKTAINEEYKDAFRTKSYTEFSDKIQKQLESRTVLEAGATSLLSSSSSSPPEHLHLSEYLVEPRRETLVSISKHHHLLTDYFDTSLEAGRICESILEKIYQVRVDYHSIRSSIEPEPDNNTHARLLKTLASFALHGDPFASMTPQKFNNLHENHQHFLHRLTSKRAKTKKRKKLTKFIKRALAITGCGALALALLLLVVHGAAGVVAAPVLVASSLVLFDRRGREEAKGKQQGGVEAQLDAAARGVYILINDFDMMSRLVQRLRDEMEHRKFAAGVCVRKGRKEALKEVVRDELGFLEQLEELEKQIYLCFLDLNRSRKLLIQELDK</sequence>
<feature type="transmembrane region" description="Helical" evidence="6">
    <location>
        <begin position="233"/>
        <end position="250"/>
    </location>
</feature>
<accession>A0A8X8YLY0</accession>
<comment type="similarity">
    <text evidence="2">Belongs to the UPF0496 family.</text>
</comment>
<dbReference type="PANTHER" id="PTHR31113:SF20">
    <property type="entry name" value="UPF0496 PROTEIN 2-RELATED"/>
    <property type="match status" value="1"/>
</dbReference>
<evidence type="ECO:0000313" key="8">
    <source>
        <dbReference type="Proteomes" id="UP000298416"/>
    </source>
</evidence>
<dbReference type="EMBL" id="PNBA02000001">
    <property type="protein sequence ID" value="KAG6435315.1"/>
    <property type="molecule type" value="Genomic_DNA"/>
</dbReference>
<dbReference type="InterPro" id="IPR007749">
    <property type="entry name" value="DUF677"/>
</dbReference>
<evidence type="ECO:0000256" key="3">
    <source>
        <dbReference type="ARBA" id="ARBA00022692"/>
    </source>
</evidence>
<keyword evidence="5 6" id="KW-0472">Membrane</keyword>
<protein>
    <submittedName>
        <fullName evidence="7">Uncharacterized protein</fullName>
    </submittedName>
</protein>
<dbReference type="AlphaFoldDB" id="A0A8X8YLY0"/>
<keyword evidence="8" id="KW-1185">Reference proteome</keyword>
<reference evidence="7" key="1">
    <citation type="submission" date="2018-01" db="EMBL/GenBank/DDBJ databases">
        <authorList>
            <person name="Mao J.F."/>
        </authorList>
    </citation>
    <scope>NUCLEOTIDE SEQUENCE</scope>
    <source>
        <strain evidence="7">Huo1</strain>
        <tissue evidence="7">Leaf</tissue>
    </source>
</reference>
<comment type="caution">
    <text evidence="7">The sequence shown here is derived from an EMBL/GenBank/DDBJ whole genome shotgun (WGS) entry which is preliminary data.</text>
</comment>